<gene>
    <name evidence="1" type="ORF">CKAH01_09354</name>
</gene>
<name>A0AAE0CYS4_COLKA</name>
<dbReference type="EMBL" id="VYYT01000643">
    <property type="protein sequence ID" value="KAK2730731.1"/>
    <property type="molecule type" value="Genomic_DNA"/>
</dbReference>
<proteinExistence type="predicted"/>
<evidence type="ECO:0000313" key="1">
    <source>
        <dbReference type="EMBL" id="KAK2730731.1"/>
    </source>
</evidence>
<sequence>MYSPPEEIEAAVEAYRSHISEHNRRIVQVYGVSVLSLVADAEPEEGDFEDGEDINELRLEALHPIFGIDLTNSVSTPREILTRWEELCAVYDLDGTGTFGKPSEEEVALREEWHSPVEKNLKKSCLEEVRESITFPEEFRVLAKSVNALTGPGLTELKSRHQASFLVGRYAPPYAEGCAADIVKTPEWLAEQVDGGWDCAAGWDAGSGFRHAFYVVYCRKSAAQPDAAGSPEPWAWRYFSSDPVNFGVFDTIPEFLAWYSRYREPSVPDASSMTGYEVLMGKVFLNKHEDILRGAKTQSSQLTQTPGSECPSL</sequence>
<organism evidence="1 2">
    <name type="scientific">Colletotrichum kahawae</name>
    <name type="common">Coffee berry disease fungus</name>
    <dbReference type="NCBI Taxonomy" id="34407"/>
    <lineage>
        <taxon>Eukaryota</taxon>
        <taxon>Fungi</taxon>
        <taxon>Dikarya</taxon>
        <taxon>Ascomycota</taxon>
        <taxon>Pezizomycotina</taxon>
        <taxon>Sordariomycetes</taxon>
        <taxon>Hypocreomycetidae</taxon>
        <taxon>Glomerellales</taxon>
        <taxon>Glomerellaceae</taxon>
        <taxon>Colletotrichum</taxon>
        <taxon>Colletotrichum gloeosporioides species complex</taxon>
    </lineage>
</organism>
<protein>
    <submittedName>
        <fullName evidence="1">Uncharacterized protein</fullName>
    </submittedName>
</protein>
<dbReference type="AlphaFoldDB" id="A0AAE0CYS4"/>
<comment type="caution">
    <text evidence="1">The sequence shown here is derived from an EMBL/GenBank/DDBJ whole genome shotgun (WGS) entry which is preliminary data.</text>
</comment>
<keyword evidence="2" id="KW-1185">Reference proteome</keyword>
<accession>A0AAE0CYS4</accession>
<reference evidence="1" key="1">
    <citation type="submission" date="2023-02" db="EMBL/GenBank/DDBJ databases">
        <title>Colletotrichum kahawae CIFC_Que2 genome sequencing and assembly.</title>
        <authorList>
            <person name="Baroncelli R."/>
        </authorList>
    </citation>
    <scope>NUCLEOTIDE SEQUENCE</scope>
    <source>
        <strain evidence="1">CIFC_Que2</strain>
    </source>
</reference>
<dbReference type="Proteomes" id="UP001281614">
    <property type="component" value="Unassembled WGS sequence"/>
</dbReference>
<evidence type="ECO:0000313" key="2">
    <source>
        <dbReference type="Proteomes" id="UP001281614"/>
    </source>
</evidence>